<dbReference type="Proteomes" id="UP001341135">
    <property type="component" value="Chromosome"/>
</dbReference>
<organism evidence="1 2">
    <name type="scientific">Pyrodictium abyssi</name>
    <dbReference type="NCBI Taxonomy" id="54256"/>
    <lineage>
        <taxon>Archaea</taxon>
        <taxon>Thermoproteota</taxon>
        <taxon>Thermoprotei</taxon>
        <taxon>Desulfurococcales</taxon>
        <taxon>Pyrodictiaceae</taxon>
        <taxon>Pyrodictium</taxon>
    </lineage>
</organism>
<evidence type="ECO:0008006" key="3">
    <source>
        <dbReference type="Google" id="ProtNLM"/>
    </source>
</evidence>
<name>A0ABM8IUW1_9CREN</name>
<sequence>MPRVHIDVGKLVSTLITLGYVYITVDQLASILGISTRTAGRILAEMSRRGLAKRWSKRTYKLELLQLTEVSN</sequence>
<protein>
    <recommendedName>
        <fullName evidence="3">HTH crp-type domain-containing protein</fullName>
    </recommendedName>
</protein>
<dbReference type="Gene3D" id="1.10.10.10">
    <property type="entry name" value="Winged helix-like DNA-binding domain superfamily/Winged helix DNA-binding domain"/>
    <property type="match status" value="1"/>
</dbReference>
<evidence type="ECO:0000313" key="2">
    <source>
        <dbReference type="Proteomes" id="UP001341135"/>
    </source>
</evidence>
<proteinExistence type="predicted"/>
<dbReference type="EMBL" id="AP028907">
    <property type="protein sequence ID" value="BES81337.1"/>
    <property type="molecule type" value="Genomic_DNA"/>
</dbReference>
<reference evidence="1 2" key="1">
    <citation type="submission" date="2023-09" db="EMBL/GenBank/DDBJ databases">
        <title>Pyrofollis japonicus gen. nov. sp. nov., a novel member of the family Pyrodictiaceae isolated from the Iheya North hydrothermal field.</title>
        <authorList>
            <person name="Miyazaki U."/>
            <person name="Sanari M."/>
            <person name="Tame A."/>
            <person name="Kitajima M."/>
            <person name="Okamoto A."/>
            <person name="Sawayama S."/>
            <person name="Miyazaki J."/>
            <person name="Takai K."/>
            <person name="Nakagawa S."/>
        </authorList>
    </citation>
    <scope>NUCLEOTIDE SEQUENCE [LARGE SCALE GENOMIC DNA]</scope>
    <source>
        <strain evidence="1 2">AV2</strain>
    </source>
</reference>
<gene>
    <name evidence="1" type="ORF">PABY_09040</name>
</gene>
<dbReference type="InterPro" id="IPR036390">
    <property type="entry name" value="WH_DNA-bd_sf"/>
</dbReference>
<dbReference type="InterPro" id="IPR036388">
    <property type="entry name" value="WH-like_DNA-bd_sf"/>
</dbReference>
<keyword evidence="2" id="KW-1185">Reference proteome</keyword>
<dbReference type="SUPFAM" id="SSF46785">
    <property type="entry name" value="Winged helix' DNA-binding domain"/>
    <property type="match status" value="1"/>
</dbReference>
<evidence type="ECO:0000313" key="1">
    <source>
        <dbReference type="EMBL" id="BES81337.1"/>
    </source>
</evidence>
<accession>A0ABM8IUW1</accession>